<accession>A0ABX0TTA3</accession>
<proteinExistence type="predicted"/>
<sequence>MSKAANDIEPNQSLVTQKVVSAYETARDKASAATQGAIEGIGGNPLIALLSGLALGAAAGALLPRGDREKALLAPLGTRIGDAAAAAIEAGREAGVQALDEQGLSIEGLREQAAKLFGALTEVAGTAAAEGLAAAKTKVQS</sequence>
<reference evidence="1 2" key="1">
    <citation type="submission" date="2020-03" db="EMBL/GenBank/DDBJ databases">
        <title>Genomic Encyclopedia of Type Strains, Phase III (KMG-III): the genomes of soil and plant-associated and newly described type strains.</title>
        <authorList>
            <person name="Whitman W."/>
        </authorList>
    </citation>
    <scope>NUCLEOTIDE SEQUENCE [LARGE SCALE GENOMIC DNA]</scope>
    <source>
        <strain evidence="1 2">CECT 8804</strain>
    </source>
</reference>
<evidence type="ECO:0008006" key="3">
    <source>
        <dbReference type="Google" id="ProtNLM"/>
    </source>
</evidence>
<protein>
    <recommendedName>
        <fullName evidence="3">DUF883 family protein</fullName>
    </recommendedName>
</protein>
<gene>
    <name evidence="1" type="ORF">FHS31_000418</name>
</gene>
<keyword evidence="2" id="KW-1185">Reference proteome</keyword>
<evidence type="ECO:0000313" key="1">
    <source>
        <dbReference type="EMBL" id="NIJ06836.1"/>
    </source>
</evidence>
<organism evidence="1 2">
    <name type="scientific">Sphingomonas vulcanisoli</name>
    <dbReference type="NCBI Taxonomy" id="1658060"/>
    <lineage>
        <taxon>Bacteria</taxon>
        <taxon>Pseudomonadati</taxon>
        <taxon>Pseudomonadota</taxon>
        <taxon>Alphaproteobacteria</taxon>
        <taxon>Sphingomonadales</taxon>
        <taxon>Sphingomonadaceae</taxon>
        <taxon>Sphingomonas</taxon>
    </lineage>
</organism>
<comment type="caution">
    <text evidence="1">The sequence shown here is derived from an EMBL/GenBank/DDBJ whole genome shotgun (WGS) entry which is preliminary data.</text>
</comment>
<evidence type="ECO:0000313" key="2">
    <source>
        <dbReference type="Proteomes" id="UP000727456"/>
    </source>
</evidence>
<dbReference type="RefSeq" id="WP_167071541.1">
    <property type="nucleotide sequence ID" value="NZ_JAAOZC010000001.1"/>
</dbReference>
<dbReference type="Proteomes" id="UP000727456">
    <property type="component" value="Unassembled WGS sequence"/>
</dbReference>
<dbReference type="EMBL" id="JAAOZC010000001">
    <property type="protein sequence ID" value="NIJ06836.1"/>
    <property type="molecule type" value="Genomic_DNA"/>
</dbReference>
<name>A0ABX0TTA3_9SPHN</name>